<gene>
    <name evidence="15" type="ORF">SHEWBE_4181</name>
</gene>
<name>A0A330M744_9GAMM</name>
<organism evidence="15 16">
    <name type="scientific">Shewanella benthica</name>
    <dbReference type="NCBI Taxonomy" id="43661"/>
    <lineage>
        <taxon>Bacteria</taxon>
        <taxon>Pseudomonadati</taxon>
        <taxon>Pseudomonadota</taxon>
        <taxon>Gammaproteobacteria</taxon>
        <taxon>Alteromonadales</taxon>
        <taxon>Shewanellaceae</taxon>
        <taxon>Shewanella</taxon>
    </lineage>
</organism>
<evidence type="ECO:0000256" key="5">
    <source>
        <dbReference type="ARBA" id="ARBA00022519"/>
    </source>
</evidence>
<keyword evidence="8 12" id="KW-0472">Membrane</keyword>
<dbReference type="FunFam" id="1.10.287.950:FF:000001">
    <property type="entry name" value="Methyl-accepting chemotaxis sensory transducer"/>
    <property type="match status" value="1"/>
</dbReference>
<keyword evidence="2" id="KW-1003">Cell membrane</keyword>
<evidence type="ECO:0000256" key="3">
    <source>
        <dbReference type="ARBA" id="ARBA00022481"/>
    </source>
</evidence>
<dbReference type="SMART" id="SM00283">
    <property type="entry name" value="MA"/>
    <property type="match status" value="1"/>
</dbReference>
<dbReference type="SMART" id="SM00304">
    <property type="entry name" value="HAMP"/>
    <property type="match status" value="1"/>
</dbReference>
<dbReference type="Pfam" id="PF02203">
    <property type="entry name" value="TarH"/>
    <property type="match status" value="1"/>
</dbReference>
<evidence type="ECO:0000256" key="12">
    <source>
        <dbReference type="SAM" id="Phobius"/>
    </source>
</evidence>
<evidence type="ECO:0000256" key="1">
    <source>
        <dbReference type="ARBA" id="ARBA00004429"/>
    </source>
</evidence>
<evidence type="ECO:0000256" key="10">
    <source>
        <dbReference type="ARBA" id="ARBA00029447"/>
    </source>
</evidence>
<evidence type="ECO:0000313" key="16">
    <source>
        <dbReference type="Proteomes" id="UP000250123"/>
    </source>
</evidence>
<dbReference type="KEGG" id="sbk:SHEWBE_4181"/>
<dbReference type="RefSeq" id="WP_112353777.1">
    <property type="nucleotide sequence ID" value="NZ_LS483452.1"/>
</dbReference>
<evidence type="ECO:0000256" key="9">
    <source>
        <dbReference type="ARBA" id="ARBA00023224"/>
    </source>
</evidence>
<dbReference type="EMBL" id="LS483452">
    <property type="protein sequence ID" value="SQH78141.1"/>
    <property type="molecule type" value="Genomic_DNA"/>
</dbReference>
<dbReference type="GO" id="GO:0007165">
    <property type="term" value="P:signal transduction"/>
    <property type="evidence" value="ECO:0007669"/>
    <property type="project" value="UniProtKB-KW"/>
</dbReference>
<sequence>MSVGLTIQGERIDAGVVVAHQQTSGSRRRMKSIRFQLQAIVLLTVIAFVFLGYKGISGMEEAGASIEDLYSQGMQHSINIGKVLDELGNARGELLLAFQHDPSTKAAALHDHTLERHLRAVEASLESLHYIVDEKLLTASFGAEEKVLLDRLVTALDGISTTGFEPALAALQNGAYEESILILLTQVNSPFANIRGVAKAFQALQITEGEGMFIRSQENLAAFTLLVLLSSGVSILVTTLGSTLIIRRMNHAVTQLENTADAIANGDLTRRIELGGDDEFTRIAATVDKIAAGFQQAIENTLLSTVKLASSAEENSVVSTQTQRNVVEQQQQTQLIATAINELTATVKEVAQSAAAAEIASREADVAAVKGQSVVGESISMIETLSQEMEQVTESMKLLGRHSDAIGGAVDVIQGISEQTNLLALNAAIEAARAGEQGRGFAVVADEVRTLAKRTQDATEEIQQMIQRIQQGSRDSMVMIERGTEQAQMSVAKSRQAGDVLRQIIVSVEQINAMNAQIATASEQQSSVTEEINQNIINISDISDQTAAGAEQSNVATRELASLAESMRLEVERYRIS</sequence>
<dbReference type="PANTHER" id="PTHR32089">
    <property type="entry name" value="METHYL-ACCEPTING CHEMOTAXIS PROTEIN MCPB"/>
    <property type="match status" value="1"/>
</dbReference>
<evidence type="ECO:0000256" key="7">
    <source>
        <dbReference type="ARBA" id="ARBA00022989"/>
    </source>
</evidence>
<keyword evidence="6 12" id="KW-0812">Transmembrane</keyword>
<protein>
    <submittedName>
        <fullName evidence="15">Methyl-accepting chemotaxis protein</fullName>
    </submittedName>
</protein>
<reference evidence="16" key="1">
    <citation type="submission" date="2018-06" db="EMBL/GenBank/DDBJ databases">
        <authorList>
            <person name="Cea G.-C."/>
            <person name="William W."/>
        </authorList>
    </citation>
    <scope>NUCLEOTIDE SEQUENCE [LARGE SCALE GENOMIC DNA]</scope>
    <source>
        <strain evidence="16">DB21MT-2</strain>
    </source>
</reference>
<dbReference type="AlphaFoldDB" id="A0A330M744"/>
<dbReference type="GO" id="GO:0004888">
    <property type="term" value="F:transmembrane signaling receptor activity"/>
    <property type="evidence" value="ECO:0007669"/>
    <property type="project" value="InterPro"/>
</dbReference>
<keyword evidence="4" id="KW-0145">Chemotaxis</keyword>
<evidence type="ECO:0000256" key="4">
    <source>
        <dbReference type="ARBA" id="ARBA00022500"/>
    </source>
</evidence>
<evidence type="ECO:0000256" key="6">
    <source>
        <dbReference type="ARBA" id="ARBA00022692"/>
    </source>
</evidence>
<dbReference type="InterPro" id="IPR004089">
    <property type="entry name" value="MCPsignal_dom"/>
</dbReference>
<evidence type="ECO:0000256" key="2">
    <source>
        <dbReference type="ARBA" id="ARBA00022475"/>
    </source>
</evidence>
<dbReference type="Gene3D" id="1.10.287.950">
    <property type="entry name" value="Methyl-accepting chemotaxis protein"/>
    <property type="match status" value="1"/>
</dbReference>
<dbReference type="GO" id="GO:0006935">
    <property type="term" value="P:chemotaxis"/>
    <property type="evidence" value="ECO:0007669"/>
    <property type="project" value="UniProtKB-KW"/>
</dbReference>
<evidence type="ECO:0000259" key="14">
    <source>
        <dbReference type="PROSITE" id="PS50885"/>
    </source>
</evidence>
<comment type="subcellular location">
    <subcellularLocation>
        <location evidence="1">Cell inner membrane</location>
        <topology evidence="1">Multi-pass membrane protein</topology>
    </subcellularLocation>
</comment>
<keyword evidence="3" id="KW-0488">Methylation</keyword>
<feature type="transmembrane region" description="Helical" evidence="12">
    <location>
        <begin position="35"/>
        <end position="53"/>
    </location>
</feature>
<proteinExistence type="inferred from homology"/>
<feature type="domain" description="HAMP" evidence="14">
    <location>
        <begin position="247"/>
        <end position="299"/>
    </location>
</feature>
<keyword evidence="5" id="KW-0997">Cell inner membrane</keyword>
<keyword evidence="9 11" id="KW-0807">Transducer</keyword>
<evidence type="ECO:0000256" key="11">
    <source>
        <dbReference type="PROSITE-ProRule" id="PRU00284"/>
    </source>
</evidence>
<comment type="similarity">
    <text evidence="10">Belongs to the methyl-accepting chemotaxis (MCP) protein family.</text>
</comment>
<dbReference type="PROSITE" id="PS50111">
    <property type="entry name" value="CHEMOTAXIS_TRANSDUC_2"/>
    <property type="match status" value="1"/>
</dbReference>
<evidence type="ECO:0000259" key="13">
    <source>
        <dbReference type="PROSITE" id="PS50111"/>
    </source>
</evidence>
<accession>A0A330M744</accession>
<evidence type="ECO:0000256" key="8">
    <source>
        <dbReference type="ARBA" id="ARBA00023136"/>
    </source>
</evidence>
<dbReference type="SUPFAM" id="SSF58104">
    <property type="entry name" value="Methyl-accepting chemotaxis protein (MCP) signaling domain"/>
    <property type="match status" value="1"/>
</dbReference>
<dbReference type="Proteomes" id="UP000250123">
    <property type="component" value="Chromosome SHEWBE"/>
</dbReference>
<dbReference type="PANTHER" id="PTHR32089:SF120">
    <property type="entry name" value="METHYL-ACCEPTING CHEMOTAXIS PROTEIN TLPQ"/>
    <property type="match status" value="1"/>
</dbReference>
<dbReference type="PROSITE" id="PS50885">
    <property type="entry name" value="HAMP"/>
    <property type="match status" value="1"/>
</dbReference>
<dbReference type="PRINTS" id="PR00260">
    <property type="entry name" value="CHEMTRNSDUCR"/>
</dbReference>
<dbReference type="Pfam" id="PF00015">
    <property type="entry name" value="MCPsignal"/>
    <property type="match status" value="1"/>
</dbReference>
<dbReference type="InterPro" id="IPR003122">
    <property type="entry name" value="Tar_rcpt_lig-bd"/>
</dbReference>
<feature type="domain" description="Methyl-accepting transducer" evidence="13">
    <location>
        <begin position="304"/>
        <end position="540"/>
    </location>
</feature>
<keyword evidence="7 12" id="KW-1133">Transmembrane helix</keyword>
<dbReference type="GO" id="GO:0005886">
    <property type="term" value="C:plasma membrane"/>
    <property type="evidence" value="ECO:0007669"/>
    <property type="project" value="UniProtKB-SubCell"/>
</dbReference>
<dbReference type="Pfam" id="PF00672">
    <property type="entry name" value="HAMP"/>
    <property type="match status" value="1"/>
</dbReference>
<evidence type="ECO:0000313" key="15">
    <source>
        <dbReference type="EMBL" id="SQH78141.1"/>
    </source>
</evidence>
<dbReference type="CDD" id="cd06225">
    <property type="entry name" value="HAMP"/>
    <property type="match status" value="1"/>
</dbReference>
<dbReference type="InterPro" id="IPR004090">
    <property type="entry name" value="Chemotax_Me-accpt_rcpt"/>
</dbReference>
<dbReference type="InterPro" id="IPR003660">
    <property type="entry name" value="HAMP_dom"/>
</dbReference>
<dbReference type="OrthoDB" id="9781845at2"/>